<evidence type="ECO:0000259" key="1">
    <source>
        <dbReference type="PROSITE" id="PS50075"/>
    </source>
</evidence>
<dbReference type="InterPro" id="IPR036736">
    <property type="entry name" value="ACP-like_sf"/>
</dbReference>
<keyword evidence="3" id="KW-1185">Reference proteome</keyword>
<feature type="domain" description="Carrier" evidence="1">
    <location>
        <begin position="1"/>
        <end position="74"/>
    </location>
</feature>
<dbReference type="PROSITE" id="PS50075">
    <property type="entry name" value="CARRIER"/>
    <property type="match status" value="1"/>
</dbReference>
<accession>A0ABW9ZTJ6</accession>
<dbReference type="EMBL" id="JAACJS010000002">
    <property type="protein sequence ID" value="NCI49077.1"/>
    <property type="molecule type" value="Genomic_DNA"/>
</dbReference>
<comment type="caution">
    <text evidence="2">The sequence shown here is derived from an EMBL/GenBank/DDBJ whole genome shotgun (WGS) entry which is preliminary data.</text>
</comment>
<gene>
    <name evidence="2" type="ORF">GWC95_04030</name>
</gene>
<evidence type="ECO:0000313" key="2">
    <source>
        <dbReference type="EMBL" id="NCI49077.1"/>
    </source>
</evidence>
<reference evidence="2 3" key="1">
    <citation type="submission" date="2020-01" db="EMBL/GenBank/DDBJ databases">
        <title>Genome analysis.</title>
        <authorList>
            <person name="Wu S."/>
            <person name="Wang G."/>
        </authorList>
    </citation>
    <scope>NUCLEOTIDE SEQUENCE [LARGE SCALE GENOMIC DNA]</scope>
    <source>
        <strain evidence="2 3">SYL130</strain>
    </source>
</reference>
<protein>
    <submittedName>
        <fullName evidence="2">Acyl carrier protein</fullName>
    </submittedName>
</protein>
<evidence type="ECO:0000313" key="3">
    <source>
        <dbReference type="Proteomes" id="UP000753802"/>
    </source>
</evidence>
<dbReference type="Gene3D" id="1.10.1200.10">
    <property type="entry name" value="ACP-like"/>
    <property type="match status" value="1"/>
</dbReference>
<sequence>MKDKIKLIMASVFELSPDQIGDDASPDTILVWDSLRHMNLVTVLEEEFDIRLTDEQITEMLNLDLVVFTVNEVLAAK</sequence>
<proteinExistence type="predicted"/>
<dbReference type="Proteomes" id="UP000753802">
    <property type="component" value="Unassembled WGS sequence"/>
</dbReference>
<dbReference type="SUPFAM" id="SSF47336">
    <property type="entry name" value="ACP-like"/>
    <property type="match status" value="1"/>
</dbReference>
<dbReference type="InterPro" id="IPR009081">
    <property type="entry name" value="PP-bd_ACP"/>
</dbReference>
<dbReference type="RefSeq" id="WP_161817375.1">
    <property type="nucleotide sequence ID" value="NZ_JAACJS010000002.1"/>
</dbReference>
<name>A0ABW9ZTJ6_9BACT</name>
<organism evidence="2 3">
    <name type="scientific">Sediminibacterium roseum</name>
    <dbReference type="NCBI Taxonomy" id="1978412"/>
    <lineage>
        <taxon>Bacteria</taxon>
        <taxon>Pseudomonadati</taxon>
        <taxon>Bacteroidota</taxon>
        <taxon>Chitinophagia</taxon>
        <taxon>Chitinophagales</taxon>
        <taxon>Chitinophagaceae</taxon>
        <taxon>Sediminibacterium</taxon>
    </lineage>
</organism>